<reference evidence="6 7" key="1">
    <citation type="submission" date="2023-07" db="EMBL/GenBank/DDBJ databases">
        <title>Genomic Encyclopedia of Type Strains, Phase IV (KMG-IV): sequencing the most valuable type-strain genomes for metagenomic binning, comparative biology and taxonomic classification.</title>
        <authorList>
            <person name="Goeker M."/>
        </authorList>
    </citation>
    <scope>NUCLEOTIDE SEQUENCE [LARGE SCALE GENOMIC DNA]</scope>
    <source>
        <strain evidence="6 7">DSM 18695</strain>
    </source>
</reference>
<dbReference type="InterPro" id="IPR012292">
    <property type="entry name" value="Globin/Proto"/>
</dbReference>
<protein>
    <submittedName>
        <fullName evidence="6">Hemoglobin</fullName>
    </submittedName>
</protein>
<keyword evidence="2" id="KW-0349">Heme</keyword>
<name>A0ABU0IPF0_9CAUL</name>
<evidence type="ECO:0000256" key="1">
    <source>
        <dbReference type="ARBA" id="ARBA00022448"/>
    </source>
</evidence>
<keyword evidence="5" id="KW-0732">Signal</keyword>
<organism evidence="6 7">
    <name type="scientific">Caulobacter ginsengisoli</name>
    <dbReference type="NCBI Taxonomy" id="400775"/>
    <lineage>
        <taxon>Bacteria</taxon>
        <taxon>Pseudomonadati</taxon>
        <taxon>Pseudomonadota</taxon>
        <taxon>Alphaproteobacteria</taxon>
        <taxon>Caulobacterales</taxon>
        <taxon>Caulobacteraceae</taxon>
        <taxon>Caulobacter</taxon>
    </lineage>
</organism>
<evidence type="ECO:0000313" key="6">
    <source>
        <dbReference type="EMBL" id="MDQ0463865.1"/>
    </source>
</evidence>
<dbReference type="InterPro" id="IPR009050">
    <property type="entry name" value="Globin-like_sf"/>
</dbReference>
<dbReference type="Gene3D" id="1.10.490.10">
    <property type="entry name" value="Globins"/>
    <property type="match status" value="1"/>
</dbReference>
<evidence type="ECO:0000256" key="4">
    <source>
        <dbReference type="ARBA" id="ARBA00023004"/>
    </source>
</evidence>
<dbReference type="SUPFAM" id="SSF46458">
    <property type="entry name" value="Globin-like"/>
    <property type="match status" value="1"/>
</dbReference>
<dbReference type="CDD" id="cd00454">
    <property type="entry name" value="TrHb1_N"/>
    <property type="match status" value="1"/>
</dbReference>
<accession>A0ABU0IPF0</accession>
<evidence type="ECO:0000313" key="7">
    <source>
        <dbReference type="Proteomes" id="UP001228905"/>
    </source>
</evidence>
<keyword evidence="3" id="KW-0479">Metal-binding</keyword>
<dbReference type="RefSeq" id="WP_307348094.1">
    <property type="nucleotide sequence ID" value="NZ_JAUSVS010000002.1"/>
</dbReference>
<keyword evidence="1" id="KW-0813">Transport</keyword>
<feature type="chain" id="PRO_5046077916" evidence="5">
    <location>
        <begin position="18"/>
        <end position="156"/>
    </location>
</feature>
<evidence type="ECO:0000256" key="5">
    <source>
        <dbReference type="SAM" id="SignalP"/>
    </source>
</evidence>
<keyword evidence="7" id="KW-1185">Reference proteome</keyword>
<dbReference type="EMBL" id="JAUSVS010000002">
    <property type="protein sequence ID" value="MDQ0463865.1"/>
    <property type="molecule type" value="Genomic_DNA"/>
</dbReference>
<sequence>MKHLVIALALAPTLVLAQEQPVDPYTQSNANAGASPVTGATLLEAFHGKAGLDRVVDDFVDRITTDPRIADVFKSHDIVRLRRTLKEQFCYLLNGGCDYTGREMTSVHKDLGVTTAEFNFLVEDLQAAMDREQVPFAAQNRLLALLAPMKRPIVTR</sequence>
<comment type="caution">
    <text evidence="6">The sequence shown here is derived from an EMBL/GenBank/DDBJ whole genome shotgun (WGS) entry which is preliminary data.</text>
</comment>
<feature type="signal peptide" evidence="5">
    <location>
        <begin position="1"/>
        <end position="17"/>
    </location>
</feature>
<dbReference type="Pfam" id="PF01152">
    <property type="entry name" value="Bac_globin"/>
    <property type="match status" value="1"/>
</dbReference>
<keyword evidence="4" id="KW-0408">Iron</keyword>
<gene>
    <name evidence="6" type="ORF">QO010_001636</name>
</gene>
<evidence type="ECO:0000256" key="3">
    <source>
        <dbReference type="ARBA" id="ARBA00022723"/>
    </source>
</evidence>
<dbReference type="Proteomes" id="UP001228905">
    <property type="component" value="Unassembled WGS sequence"/>
</dbReference>
<dbReference type="InterPro" id="IPR001486">
    <property type="entry name" value="Hemoglobin_trunc"/>
</dbReference>
<evidence type="ECO:0000256" key="2">
    <source>
        <dbReference type="ARBA" id="ARBA00022617"/>
    </source>
</evidence>
<proteinExistence type="predicted"/>